<dbReference type="PANTHER" id="PTHR43808:SF8">
    <property type="entry name" value="PEPTIDASE M20 DIMERISATION DOMAIN-CONTAINING PROTEIN"/>
    <property type="match status" value="1"/>
</dbReference>
<evidence type="ECO:0000256" key="2">
    <source>
        <dbReference type="ARBA" id="ARBA00006247"/>
    </source>
</evidence>
<dbReference type="Gene3D" id="3.30.70.360">
    <property type="match status" value="1"/>
</dbReference>
<evidence type="ECO:0000256" key="6">
    <source>
        <dbReference type="SAM" id="MobiDB-lite"/>
    </source>
</evidence>
<dbReference type="Pfam" id="PF01546">
    <property type="entry name" value="Peptidase_M20"/>
    <property type="match status" value="1"/>
</dbReference>
<keyword evidence="5" id="KW-0862">Zinc</keyword>
<reference evidence="8 9" key="1">
    <citation type="journal article" date="2009" name="Stand. Genomic Sci.">
        <title>Complete genome sequence of Halorhabdus utahensis type strain (AX-2).</title>
        <authorList>
            <person name="Anderson I."/>
            <person name="Tindall B.J."/>
            <person name="Pomrenke H."/>
            <person name="Goker M."/>
            <person name="Lapidus A."/>
            <person name="Nolan M."/>
            <person name="Copeland A."/>
            <person name="Glavina Del Rio T."/>
            <person name="Chen F."/>
            <person name="Tice H."/>
            <person name="Cheng J.F."/>
            <person name="Lucas S."/>
            <person name="Chertkov O."/>
            <person name="Bruce D."/>
            <person name="Brettin T."/>
            <person name="Detter J.C."/>
            <person name="Han C."/>
            <person name="Goodwin L."/>
            <person name="Land M."/>
            <person name="Hauser L."/>
            <person name="Chang Y.J."/>
            <person name="Jeffries C.D."/>
            <person name="Pitluck S."/>
            <person name="Pati A."/>
            <person name="Mavromatis K."/>
            <person name="Ivanova N."/>
            <person name="Ovchinnikova G."/>
            <person name="Chen A."/>
            <person name="Palaniappan K."/>
            <person name="Chain P."/>
            <person name="Rohde M."/>
            <person name="Bristow J."/>
            <person name="Eisen J.A."/>
            <person name="Markowitz V."/>
            <person name="Hugenholtz P."/>
            <person name="Kyrpides N.C."/>
            <person name="Klenk H.P."/>
        </authorList>
    </citation>
    <scope>NUCLEOTIDE SEQUENCE [LARGE SCALE GENOMIC DNA]</scope>
    <source>
        <strain evidence="9">DSM 12940 / JCM 11049 / AX-2</strain>
    </source>
</reference>
<dbReference type="OrthoDB" id="64254at2157"/>
<comment type="similarity">
    <text evidence="2">Belongs to the peptidase M20A family.</text>
</comment>
<gene>
    <name evidence="8" type="ordered locus">Huta_2692</name>
</gene>
<dbReference type="RefSeq" id="WP_015790415.1">
    <property type="nucleotide sequence ID" value="NC_013158.1"/>
</dbReference>
<sequence>MAFDILDFHEQAVRTESQESVEAMRSVLVETLEDDGVSVRVDGGGNVVAHRSGSGETDDTSHLLLNTHLDTVPPHVPFERDGEIVRGRGACDAKGSLAAMVGAFLRAEIGDGRVTLAITPDEETTQTGAAHLVETLDADLDAAIVGEPTDLDVCYAARGQFEGQITLTGESAHASDPSDGINAVRVIGPTIESMDRYDDARGTAAHDTLGSPTLTPTMVEGGEAPNQIPAEVRITFDRRSVPPERSEDFPASLEAHLRNLLPDEIGVDVSLVRPDTPFPEAFETDPDAQIVEVLRDASGGSVRPFGAATEAAQFAKLAPTVVFGPGVLADDEGPVAHSPREYVDRQDVLRTADVLVETIETMLAVGDQPAERDASSSF</sequence>
<evidence type="ECO:0000313" key="8">
    <source>
        <dbReference type="EMBL" id="ACV12853.1"/>
    </source>
</evidence>
<dbReference type="GO" id="GO:0046872">
    <property type="term" value="F:metal ion binding"/>
    <property type="evidence" value="ECO:0007669"/>
    <property type="project" value="UniProtKB-KW"/>
</dbReference>
<keyword evidence="4" id="KW-0378">Hydrolase</keyword>
<feature type="region of interest" description="Disordered" evidence="6">
    <location>
        <begin position="203"/>
        <end position="223"/>
    </location>
</feature>
<organism evidence="8 9">
    <name type="scientific">Halorhabdus utahensis (strain DSM 12940 / JCM 11049 / AX-2)</name>
    <dbReference type="NCBI Taxonomy" id="519442"/>
    <lineage>
        <taxon>Archaea</taxon>
        <taxon>Methanobacteriati</taxon>
        <taxon>Methanobacteriota</taxon>
        <taxon>Stenosarchaea group</taxon>
        <taxon>Halobacteria</taxon>
        <taxon>Halobacteriales</taxon>
        <taxon>Haloarculaceae</taxon>
        <taxon>Halorhabdus</taxon>
    </lineage>
</organism>
<name>C7NQC7_HALUD</name>
<dbReference type="InterPro" id="IPR001261">
    <property type="entry name" value="ArgE/DapE_CS"/>
</dbReference>
<dbReference type="AlphaFoldDB" id="C7NQC7"/>
<dbReference type="GeneID" id="8384997"/>
<dbReference type="SUPFAM" id="SSF55031">
    <property type="entry name" value="Bacterial exopeptidase dimerisation domain"/>
    <property type="match status" value="1"/>
</dbReference>
<evidence type="ECO:0000256" key="4">
    <source>
        <dbReference type="ARBA" id="ARBA00022801"/>
    </source>
</evidence>
<keyword evidence="3" id="KW-0479">Metal-binding</keyword>
<dbReference type="CDD" id="cd08659">
    <property type="entry name" value="M20_ArgE_DapE-like"/>
    <property type="match status" value="1"/>
</dbReference>
<evidence type="ECO:0000313" key="9">
    <source>
        <dbReference type="Proteomes" id="UP000002071"/>
    </source>
</evidence>
<dbReference type="KEGG" id="hut:Huta_2692"/>
<dbReference type="GO" id="GO:0016787">
    <property type="term" value="F:hydrolase activity"/>
    <property type="evidence" value="ECO:0007669"/>
    <property type="project" value="UniProtKB-KW"/>
</dbReference>
<dbReference type="InterPro" id="IPR011650">
    <property type="entry name" value="Peptidase_M20_dimer"/>
</dbReference>
<proteinExistence type="inferred from homology"/>
<evidence type="ECO:0000256" key="3">
    <source>
        <dbReference type="ARBA" id="ARBA00022723"/>
    </source>
</evidence>
<evidence type="ECO:0000256" key="1">
    <source>
        <dbReference type="ARBA" id="ARBA00001947"/>
    </source>
</evidence>
<dbReference type="Pfam" id="PF07687">
    <property type="entry name" value="M20_dimer"/>
    <property type="match status" value="1"/>
</dbReference>
<dbReference type="SUPFAM" id="SSF53187">
    <property type="entry name" value="Zn-dependent exopeptidases"/>
    <property type="match status" value="1"/>
</dbReference>
<dbReference type="Proteomes" id="UP000002071">
    <property type="component" value="Chromosome"/>
</dbReference>
<evidence type="ECO:0000259" key="7">
    <source>
        <dbReference type="Pfam" id="PF07687"/>
    </source>
</evidence>
<protein>
    <submittedName>
        <fullName evidence="8">Peptidase M20</fullName>
    </submittedName>
</protein>
<dbReference type="STRING" id="519442.Huta_2692"/>
<keyword evidence="9" id="KW-1185">Reference proteome</keyword>
<dbReference type="eggNOG" id="arCOG01107">
    <property type="taxonomic scope" value="Archaea"/>
</dbReference>
<dbReference type="PROSITE" id="PS00759">
    <property type="entry name" value="ARGE_DAPE_CPG2_2"/>
    <property type="match status" value="1"/>
</dbReference>
<dbReference type="PANTHER" id="PTHR43808">
    <property type="entry name" value="ACETYLORNITHINE DEACETYLASE"/>
    <property type="match status" value="1"/>
</dbReference>
<comment type="cofactor">
    <cofactor evidence="1">
        <name>Zn(2+)</name>
        <dbReference type="ChEBI" id="CHEBI:29105"/>
    </cofactor>
</comment>
<dbReference type="InterPro" id="IPR002933">
    <property type="entry name" value="Peptidase_M20"/>
</dbReference>
<evidence type="ECO:0000256" key="5">
    <source>
        <dbReference type="ARBA" id="ARBA00022833"/>
    </source>
</evidence>
<dbReference type="HOGENOM" id="CLU_021802_2_0_2"/>
<dbReference type="NCBIfam" id="NF006402">
    <property type="entry name" value="PRK08651.1-5"/>
    <property type="match status" value="1"/>
</dbReference>
<dbReference type="EMBL" id="CP001687">
    <property type="protein sequence ID" value="ACV12853.1"/>
    <property type="molecule type" value="Genomic_DNA"/>
</dbReference>
<dbReference type="InterPro" id="IPR036264">
    <property type="entry name" value="Bact_exopeptidase_dim_dom"/>
</dbReference>
<dbReference type="Gene3D" id="3.40.630.10">
    <property type="entry name" value="Zn peptidases"/>
    <property type="match status" value="1"/>
</dbReference>
<accession>C7NQC7</accession>
<feature type="domain" description="Peptidase M20 dimerisation" evidence="7">
    <location>
        <begin position="155"/>
        <end position="262"/>
    </location>
</feature>
<dbReference type="InterPro" id="IPR050072">
    <property type="entry name" value="Peptidase_M20A"/>
</dbReference>